<evidence type="ECO:0000313" key="9">
    <source>
        <dbReference type="EMBL" id="BAT59670.1"/>
    </source>
</evidence>
<dbReference type="InterPro" id="IPR015984">
    <property type="entry name" value="Cyt_c_prime_subgr"/>
</dbReference>
<dbReference type="Gene3D" id="1.20.120.10">
    <property type="entry name" value="Cytochrome c/b562"/>
    <property type="match status" value="1"/>
</dbReference>
<feature type="signal peptide" evidence="8">
    <location>
        <begin position="1"/>
        <end position="20"/>
    </location>
</feature>
<accession>A0A0S3PUN2</accession>
<dbReference type="GO" id="GO:0009055">
    <property type="term" value="F:electron transfer activity"/>
    <property type="evidence" value="ECO:0007669"/>
    <property type="project" value="InterPro"/>
</dbReference>
<dbReference type="EMBL" id="AP014946">
    <property type="protein sequence ID" value="BAT59670.1"/>
    <property type="molecule type" value="Genomic_DNA"/>
</dbReference>
<keyword evidence="5 6" id="KW-0408">Iron</keyword>
<keyword evidence="10" id="KW-1185">Reference proteome</keyword>
<feature type="binding site" description="covalent" evidence="7">
    <location>
        <position position="135"/>
    </location>
    <ligand>
        <name>heme c</name>
        <dbReference type="ChEBI" id="CHEBI:61717"/>
    </ligand>
</feature>
<dbReference type="GO" id="GO:0022900">
    <property type="term" value="P:electron transport chain"/>
    <property type="evidence" value="ECO:0007669"/>
    <property type="project" value="InterPro"/>
</dbReference>
<feature type="chain" id="PRO_5006615593" evidence="8">
    <location>
        <begin position="21"/>
        <end position="144"/>
    </location>
</feature>
<proteinExistence type="predicted"/>
<keyword evidence="4" id="KW-0249">Electron transport</keyword>
<sequence length="144" mass="15320">MLRTVLTAALVTLGATVVVAQDPIAARKELMKGVGAQARNGAQMVRGEQPFELAKAQTVFKVFQDAGEKFPAMFPENSKTGGDTAALPAIWTNMPDFKAKSDKLAADAKAAQASVKDLETFKTAFGGIGRDCGACHETYRAKRN</sequence>
<dbReference type="InterPro" id="IPR010980">
    <property type="entry name" value="Cyt_c/b562"/>
</dbReference>
<dbReference type="PRINTS" id="PR00608">
    <property type="entry name" value="CYTCHROMECII"/>
</dbReference>
<dbReference type="GO" id="GO:0042597">
    <property type="term" value="C:periplasmic space"/>
    <property type="evidence" value="ECO:0007669"/>
    <property type="project" value="InterPro"/>
</dbReference>
<name>A0A0S3PUN2_9BRAD</name>
<keyword evidence="1" id="KW-0813">Transport</keyword>
<feature type="binding site" description="covalent" evidence="7">
    <location>
        <position position="132"/>
    </location>
    <ligand>
        <name>heme c</name>
        <dbReference type="ChEBI" id="CHEBI:61717"/>
    </ligand>
</feature>
<organism evidence="9 10">
    <name type="scientific">Variibacter gotjawalensis</name>
    <dbReference type="NCBI Taxonomy" id="1333996"/>
    <lineage>
        <taxon>Bacteria</taxon>
        <taxon>Pseudomonadati</taxon>
        <taxon>Pseudomonadota</taxon>
        <taxon>Alphaproteobacteria</taxon>
        <taxon>Hyphomicrobiales</taxon>
        <taxon>Nitrobacteraceae</taxon>
        <taxon>Variibacter</taxon>
    </lineage>
</organism>
<dbReference type="OrthoDB" id="9811729at2"/>
<dbReference type="InterPro" id="IPR002321">
    <property type="entry name" value="Cyt_c_II"/>
</dbReference>
<keyword evidence="8" id="KW-0732">Signal</keyword>
<evidence type="ECO:0000256" key="2">
    <source>
        <dbReference type="ARBA" id="ARBA00022617"/>
    </source>
</evidence>
<dbReference type="Pfam" id="PF01322">
    <property type="entry name" value="Cytochrom_C_2"/>
    <property type="match status" value="1"/>
</dbReference>
<dbReference type="GO" id="GO:0005506">
    <property type="term" value="F:iron ion binding"/>
    <property type="evidence" value="ECO:0007669"/>
    <property type="project" value="InterPro"/>
</dbReference>
<evidence type="ECO:0000256" key="8">
    <source>
        <dbReference type="SAM" id="SignalP"/>
    </source>
</evidence>
<evidence type="ECO:0000313" key="10">
    <source>
        <dbReference type="Proteomes" id="UP000236884"/>
    </source>
</evidence>
<comment type="PTM">
    <text evidence="7">Binds 1 heme group per subunit.</text>
</comment>
<dbReference type="RefSeq" id="WP_096355241.1">
    <property type="nucleotide sequence ID" value="NZ_AP014946.1"/>
</dbReference>
<keyword evidence="2 7" id="KW-0349">Heme</keyword>
<evidence type="ECO:0000256" key="6">
    <source>
        <dbReference type="PIRSR" id="PIRSR000027-1"/>
    </source>
</evidence>
<dbReference type="Proteomes" id="UP000236884">
    <property type="component" value="Chromosome"/>
</dbReference>
<evidence type="ECO:0000256" key="7">
    <source>
        <dbReference type="PIRSR" id="PIRSR000027-2"/>
    </source>
</evidence>
<keyword evidence="3 6" id="KW-0479">Metal-binding</keyword>
<dbReference type="PROSITE" id="PS51009">
    <property type="entry name" value="CYTCII"/>
    <property type="match status" value="1"/>
</dbReference>
<dbReference type="KEGG" id="vgo:GJW-30_1_02203"/>
<evidence type="ECO:0000256" key="5">
    <source>
        <dbReference type="ARBA" id="ARBA00023004"/>
    </source>
</evidence>
<dbReference type="GO" id="GO:0020037">
    <property type="term" value="F:heme binding"/>
    <property type="evidence" value="ECO:0007669"/>
    <property type="project" value="InterPro"/>
</dbReference>
<gene>
    <name evidence="9" type="primary">cycA</name>
    <name evidence="9" type="ORF">GJW-30_1_02203</name>
</gene>
<dbReference type="SUPFAM" id="SSF47175">
    <property type="entry name" value="Cytochromes"/>
    <property type="match status" value="1"/>
</dbReference>
<feature type="binding site" description="axial binding residue" evidence="6">
    <location>
        <position position="136"/>
    </location>
    <ligand>
        <name>heme c</name>
        <dbReference type="ChEBI" id="CHEBI:61717"/>
    </ligand>
    <ligandPart>
        <name>Fe</name>
        <dbReference type="ChEBI" id="CHEBI:18248"/>
    </ligandPart>
</feature>
<dbReference type="PIRSF" id="PIRSF000027">
    <property type="entry name" value="Cytc_c_prime"/>
    <property type="match status" value="1"/>
</dbReference>
<evidence type="ECO:0000256" key="3">
    <source>
        <dbReference type="ARBA" id="ARBA00022723"/>
    </source>
</evidence>
<evidence type="ECO:0000256" key="1">
    <source>
        <dbReference type="ARBA" id="ARBA00022448"/>
    </source>
</evidence>
<protein>
    <submittedName>
        <fullName evidence="9">Cytochrome c</fullName>
    </submittedName>
</protein>
<reference evidence="9 10" key="1">
    <citation type="submission" date="2015-08" db="EMBL/GenBank/DDBJ databases">
        <title>Investigation of the bacterial diversity of lava forest soil.</title>
        <authorList>
            <person name="Lee J.S."/>
        </authorList>
    </citation>
    <scope>NUCLEOTIDE SEQUENCE [LARGE SCALE GENOMIC DNA]</scope>
    <source>
        <strain evidence="9 10">GJW-30</strain>
    </source>
</reference>
<dbReference type="AlphaFoldDB" id="A0A0S3PUN2"/>
<evidence type="ECO:0000256" key="4">
    <source>
        <dbReference type="ARBA" id="ARBA00022982"/>
    </source>
</evidence>
<dbReference type="InterPro" id="IPR012127">
    <property type="entry name" value="Cyt_c_prime"/>
</dbReference>